<name>A0A067SFL9_GALM3</name>
<dbReference type="Proteomes" id="UP000027222">
    <property type="component" value="Unassembled WGS sequence"/>
</dbReference>
<keyword evidence="2" id="KW-0472">Membrane</keyword>
<protein>
    <recommendedName>
        <fullName evidence="6">Mid2 domain-containing protein</fullName>
    </recommendedName>
</protein>
<evidence type="ECO:0000256" key="2">
    <source>
        <dbReference type="SAM" id="Phobius"/>
    </source>
</evidence>
<evidence type="ECO:0008006" key="6">
    <source>
        <dbReference type="Google" id="ProtNLM"/>
    </source>
</evidence>
<evidence type="ECO:0000256" key="3">
    <source>
        <dbReference type="SAM" id="SignalP"/>
    </source>
</evidence>
<dbReference type="EMBL" id="KL142406">
    <property type="protein sequence ID" value="KDR68802.1"/>
    <property type="molecule type" value="Genomic_DNA"/>
</dbReference>
<reference evidence="5" key="1">
    <citation type="journal article" date="2014" name="Proc. Natl. Acad. Sci. U.S.A.">
        <title>Extensive sampling of basidiomycete genomes demonstrates inadequacy of the white-rot/brown-rot paradigm for wood decay fungi.</title>
        <authorList>
            <person name="Riley R."/>
            <person name="Salamov A.A."/>
            <person name="Brown D.W."/>
            <person name="Nagy L.G."/>
            <person name="Floudas D."/>
            <person name="Held B.W."/>
            <person name="Levasseur A."/>
            <person name="Lombard V."/>
            <person name="Morin E."/>
            <person name="Otillar R."/>
            <person name="Lindquist E.A."/>
            <person name="Sun H."/>
            <person name="LaButti K.M."/>
            <person name="Schmutz J."/>
            <person name="Jabbour D."/>
            <person name="Luo H."/>
            <person name="Baker S.E."/>
            <person name="Pisabarro A.G."/>
            <person name="Walton J.D."/>
            <person name="Blanchette R.A."/>
            <person name="Henrissat B."/>
            <person name="Martin F."/>
            <person name="Cullen D."/>
            <person name="Hibbett D.S."/>
            <person name="Grigoriev I.V."/>
        </authorList>
    </citation>
    <scope>NUCLEOTIDE SEQUENCE [LARGE SCALE GENOMIC DNA]</scope>
    <source>
        <strain evidence="5">CBS 339.88</strain>
    </source>
</reference>
<proteinExistence type="predicted"/>
<feature type="transmembrane region" description="Helical" evidence="2">
    <location>
        <begin position="111"/>
        <end position="134"/>
    </location>
</feature>
<keyword evidence="5" id="KW-1185">Reference proteome</keyword>
<evidence type="ECO:0000256" key="1">
    <source>
        <dbReference type="SAM" id="MobiDB-lite"/>
    </source>
</evidence>
<feature type="region of interest" description="Disordered" evidence="1">
    <location>
        <begin position="68"/>
        <end position="111"/>
    </location>
</feature>
<feature type="signal peptide" evidence="3">
    <location>
        <begin position="1"/>
        <end position="20"/>
    </location>
</feature>
<feature type="compositionally biased region" description="Pro residues" evidence="1">
    <location>
        <begin position="85"/>
        <end position="95"/>
    </location>
</feature>
<keyword evidence="2" id="KW-0812">Transmembrane</keyword>
<feature type="compositionally biased region" description="Low complexity" evidence="1">
    <location>
        <begin position="68"/>
        <end position="84"/>
    </location>
</feature>
<sequence>MYFSVVVIAIALLYADAANAVDHLIRVGAISAPPLDINLVATSRNPFSSSSSTSALLVDTAPASQAVTTTASSPTSVVSTTVSTPKPPDPSPTPAPSGGSNRPSTNKSRDIGPIVGGIVGGLMLIAIATVICIYQQRRKRQHKRVNLDLAAESDNPLVVPFRSTPFRTIKRPPPSHTDTIPRMVMHEDSGIRMLPTGEHVYVPVVDVPPRYTPS</sequence>
<keyword evidence="3" id="KW-0732">Signal</keyword>
<feature type="chain" id="PRO_5001648385" description="Mid2 domain-containing protein" evidence="3">
    <location>
        <begin position="21"/>
        <end position="214"/>
    </location>
</feature>
<evidence type="ECO:0000313" key="5">
    <source>
        <dbReference type="Proteomes" id="UP000027222"/>
    </source>
</evidence>
<evidence type="ECO:0000313" key="4">
    <source>
        <dbReference type="EMBL" id="KDR68802.1"/>
    </source>
</evidence>
<accession>A0A067SFL9</accession>
<gene>
    <name evidence="4" type="ORF">GALMADRAFT_231126</name>
</gene>
<keyword evidence="2" id="KW-1133">Transmembrane helix</keyword>
<dbReference type="AlphaFoldDB" id="A0A067SFL9"/>
<dbReference type="HOGENOM" id="CLU_1288987_0_0_1"/>
<organism evidence="4 5">
    <name type="scientific">Galerina marginata (strain CBS 339.88)</name>
    <dbReference type="NCBI Taxonomy" id="685588"/>
    <lineage>
        <taxon>Eukaryota</taxon>
        <taxon>Fungi</taxon>
        <taxon>Dikarya</taxon>
        <taxon>Basidiomycota</taxon>
        <taxon>Agaricomycotina</taxon>
        <taxon>Agaricomycetes</taxon>
        <taxon>Agaricomycetidae</taxon>
        <taxon>Agaricales</taxon>
        <taxon>Agaricineae</taxon>
        <taxon>Strophariaceae</taxon>
        <taxon>Galerina</taxon>
    </lineage>
</organism>